<evidence type="ECO:0000313" key="3">
    <source>
        <dbReference type="Proteomes" id="UP001620626"/>
    </source>
</evidence>
<proteinExistence type="predicted"/>
<comment type="caution">
    <text evidence="2">The sequence shown here is derived from an EMBL/GenBank/DDBJ whole genome shotgun (WGS) entry which is preliminary data.</text>
</comment>
<organism evidence="2 3">
    <name type="scientific">Heterodera trifolii</name>
    <dbReference type="NCBI Taxonomy" id="157864"/>
    <lineage>
        <taxon>Eukaryota</taxon>
        <taxon>Metazoa</taxon>
        <taxon>Ecdysozoa</taxon>
        <taxon>Nematoda</taxon>
        <taxon>Chromadorea</taxon>
        <taxon>Rhabditida</taxon>
        <taxon>Tylenchina</taxon>
        <taxon>Tylenchomorpha</taxon>
        <taxon>Tylenchoidea</taxon>
        <taxon>Heteroderidae</taxon>
        <taxon>Heteroderinae</taxon>
        <taxon>Heterodera</taxon>
    </lineage>
</organism>
<feature type="chain" id="PRO_5044875084" evidence="1">
    <location>
        <begin position="23"/>
        <end position="277"/>
    </location>
</feature>
<gene>
    <name evidence="2" type="ORF">niasHT_021897</name>
</gene>
<evidence type="ECO:0000313" key="2">
    <source>
        <dbReference type="EMBL" id="KAL3099330.1"/>
    </source>
</evidence>
<accession>A0ABD2K8T5</accession>
<dbReference type="Proteomes" id="UP001620626">
    <property type="component" value="Unassembled WGS sequence"/>
</dbReference>
<dbReference type="AlphaFoldDB" id="A0ABD2K8T5"/>
<sequence>MKEFGAAIVLLFLSIQLFCCAGLKCKDGVIRQSRDPLVFAYNDENVTDCTTEAKYCAAHICTKAGRLGFTQIVWSCSPHNDTSPVCGESTNKLMEGWTRKKGHQCSCHFGELGQDMGNEQFVIAPIPDGLMCKVGEFNADGIGKTSKGLCMHDDHYCFMANCTKGNEFLKMAWGCIGCATFTDINAQIGQTAKATVECKAIFGEKDLDFSNEYFNYSMLAMAMATTTKQTKRKPKKLITEKPSTTVAPKTNGAWSAEMTMKAQETTIEGEPITGDQG</sequence>
<dbReference type="EMBL" id="JBICBT010000811">
    <property type="protein sequence ID" value="KAL3099330.1"/>
    <property type="molecule type" value="Genomic_DNA"/>
</dbReference>
<protein>
    <submittedName>
        <fullName evidence="2">Uncharacterized protein</fullName>
    </submittedName>
</protein>
<reference evidence="2 3" key="1">
    <citation type="submission" date="2024-10" db="EMBL/GenBank/DDBJ databases">
        <authorList>
            <person name="Kim D."/>
        </authorList>
    </citation>
    <scope>NUCLEOTIDE SEQUENCE [LARGE SCALE GENOMIC DNA]</scope>
    <source>
        <strain evidence="2">BH-2024</strain>
    </source>
</reference>
<name>A0ABD2K8T5_9BILA</name>
<keyword evidence="1" id="KW-0732">Signal</keyword>
<keyword evidence="3" id="KW-1185">Reference proteome</keyword>
<evidence type="ECO:0000256" key="1">
    <source>
        <dbReference type="SAM" id="SignalP"/>
    </source>
</evidence>
<feature type="signal peptide" evidence="1">
    <location>
        <begin position="1"/>
        <end position="22"/>
    </location>
</feature>